<accession>X1JUG9</accession>
<keyword evidence="1" id="KW-0175">Coiled coil</keyword>
<dbReference type="EMBL" id="BARU01039511">
    <property type="protein sequence ID" value="GAH81914.1"/>
    <property type="molecule type" value="Genomic_DNA"/>
</dbReference>
<proteinExistence type="predicted"/>
<protein>
    <recommendedName>
        <fullName evidence="3">RecF/RecN/SMC N-terminal domain-containing protein</fullName>
    </recommendedName>
</protein>
<dbReference type="AlphaFoldDB" id="X1JUG9"/>
<feature type="non-terminal residue" evidence="2">
    <location>
        <position position="239"/>
    </location>
</feature>
<gene>
    <name evidence="2" type="ORF">S03H2_61231</name>
</gene>
<reference evidence="2" key="1">
    <citation type="journal article" date="2014" name="Front. Microbiol.">
        <title>High frequency of phylogenetically diverse reductive dehalogenase-homologous genes in deep subseafloor sedimentary metagenomes.</title>
        <authorList>
            <person name="Kawai M."/>
            <person name="Futagami T."/>
            <person name="Toyoda A."/>
            <person name="Takaki Y."/>
            <person name="Nishi S."/>
            <person name="Hori S."/>
            <person name="Arai W."/>
            <person name="Tsubouchi T."/>
            <person name="Morono Y."/>
            <person name="Uchiyama I."/>
            <person name="Ito T."/>
            <person name="Fujiyama A."/>
            <person name="Inagaki F."/>
            <person name="Takami H."/>
        </authorList>
    </citation>
    <scope>NUCLEOTIDE SEQUENCE</scope>
    <source>
        <strain evidence="2">Expedition CK06-06</strain>
    </source>
</reference>
<dbReference type="Gene3D" id="1.10.287.660">
    <property type="entry name" value="Helix hairpin bin"/>
    <property type="match status" value="1"/>
</dbReference>
<dbReference type="PANTHER" id="PTHR32114:SF2">
    <property type="entry name" value="ABC TRANSPORTER ABCH.3"/>
    <property type="match status" value="1"/>
</dbReference>
<feature type="coiled-coil region" evidence="1">
    <location>
        <begin position="73"/>
        <end position="145"/>
    </location>
</feature>
<dbReference type="Gene3D" id="3.40.50.300">
    <property type="entry name" value="P-loop containing nucleotide triphosphate hydrolases"/>
    <property type="match status" value="1"/>
</dbReference>
<organism evidence="2">
    <name type="scientific">marine sediment metagenome</name>
    <dbReference type="NCBI Taxonomy" id="412755"/>
    <lineage>
        <taxon>unclassified sequences</taxon>
        <taxon>metagenomes</taxon>
        <taxon>ecological metagenomes</taxon>
    </lineage>
</organism>
<name>X1JUG9_9ZZZZ</name>
<evidence type="ECO:0000313" key="2">
    <source>
        <dbReference type="EMBL" id="GAH81914.1"/>
    </source>
</evidence>
<sequence>QTFINSAFILQGRIDEFSRKSARERKEILSEILGLSRYDELANLAKSHLREINNIIMTKEGRLEYIYQETANLDFYKEKIKELSESYKDISRKIKTEEVKVGKLKEEINILKHKSEQYAEFEGQIEQYRQEIMRGQKQIELRKKEIIDCEEIISQKEKVLNDFKNYQKFNTENNEFSRKLQKIRKIEEEKVLIERRTESKRADLEVESRNKKDRYKDLKIKAEQGIKNRAKVLELEKKM</sequence>
<evidence type="ECO:0008006" key="3">
    <source>
        <dbReference type="Google" id="ProtNLM"/>
    </source>
</evidence>
<dbReference type="InterPro" id="IPR027417">
    <property type="entry name" value="P-loop_NTPase"/>
</dbReference>
<dbReference type="PANTHER" id="PTHR32114">
    <property type="entry name" value="ABC TRANSPORTER ABCH.3"/>
    <property type="match status" value="1"/>
</dbReference>
<comment type="caution">
    <text evidence="2">The sequence shown here is derived from an EMBL/GenBank/DDBJ whole genome shotgun (WGS) entry which is preliminary data.</text>
</comment>
<evidence type="ECO:0000256" key="1">
    <source>
        <dbReference type="SAM" id="Coils"/>
    </source>
</evidence>
<feature type="non-terminal residue" evidence="2">
    <location>
        <position position="1"/>
    </location>
</feature>
<dbReference type="InterPro" id="IPR029012">
    <property type="entry name" value="Helix_hairpin_bin_sf"/>
</dbReference>